<evidence type="ECO:0000313" key="11">
    <source>
        <dbReference type="Proteomes" id="UP000198824"/>
    </source>
</evidence>
<dbReference type="Pfam" id="PF01551">
    <property type="entry name" value="Peptidase_M23"/>
    <property type="match status" value="1"/>
</dbReference>
<dbReference type="STRING" id="1166337.SAMN05192580_1912"/>
<dbReference type="SUPFAM" id="SSF51261">
    <property type="entry name" value="Duplicated hybrid motif"/>
    <property type="match status" value="1"/>
</dbReference>
<reference evidence="10 11" key="1">
    <citation type="submission" date="2016-10" db="EMBL/GenBank/DDBJ databases">
        <authorList>
            <person name="de Groot N.N."/>
        </authorList>
    </citation>
    <scope>NUCLEOTIDE SEQUENCE [LARGE SCALE GENOMIC DNA]</scope>
    <source>
        <strain evidence="10 11">S5-249</strain>
    </source>
</reference>
<evidence type="ECO:0000256" key="6">
    <source>
        <dbReference type="ARBA" id="ARBA00023049"/>
    </source>
</evidence>
<dbReference type="InterPro" id="IPR050570">
    <property type="entry name" value="Cell_wall_metabolism_enzyme"/>
</dbReference>
<dbReference type="CDD" id="cd12797">
    <property type="entry name" value="M23_peptidase"/>
    <property type="match status" value="1"/>
</dbReference>
<accession>A0A1I6KXT2</accession>
<dbReference type="RefSeq" id="WP_207544571.1">
    <property type="nucleotide sequence ID" value="NZ_FOZG01000002.1"/>
</dbReference>
<protein>
    <submittedName>
        <fullName evidence="10">Septal ring factor EnvC, activator of murein hydrolases AmiA and AmiB</fullName>
    </submittedName>
</protein>
<feature type="coiled-coil region" evidence="7">
    <location>
        <begin position="27"/>
        <end position="89"/>
    </location>
</feature>
<proteinExistence type="predicted"/>
<keyword evidence="7" id="KW-0175">Coiled coil</keyword>
<feature type="domain" description="M23ase beta-sheet core" evidence="9">
    <location>
        <begin position="291"/>
        <end position="379"/>
    </location>
</feature>
<comment type="cofactor">
    <cofactor evidence="1">
        <name>Zn(2+)</name>
        <dbReference type="ChEBI" id="CHEBI:29105"/>
    </cofactor>
</comment>
<name>A0A1I6KXT2_9SPHN</name>
<evidence type="ECO:0000256" key="5">
    <source>
        <dbReference type="ARBA" id="ARBA00022833"/>
    </source>
</evidence>
<sequence length="386" mass="39334">MRRAAALLLLVAAPALGQTIAEQARALIAAKRAAAAAQQRSAELEREARAAKGKAARLAAQVRAVGARIRSAEAEIDAARARVAIVEARRAAQRARLAQGRAPLARLAAALQTLARRPPGFALVQPGSVDDVIHVRALLSASLPVVEARTAALRAEVAEADRLAMQAAAAAATLGAGQARLGEERAALARLEAGARARAVQLADGALFQIDRATALGEKARDIVDLMEELGVQAEVRARLRSLPGPALRPPLPGLVALAPAPAGPPGGYRLPVAGRVVTGLGETARSGVRAKGITIATAPSARIVAPAAGRVAFAGPFRGYGAIVILDHGGGWTTLVAGLASASVRAGGRIAAGAPLGRAPAEEPRITLELRRHDRPVDALALAAG</sequence>
<dbReference type="Gene3D" id="2.70.70.10">
    <property type="entry name" value="Glucose Permease (Domain IIA)"/>
    <property type="match status" value="1"/>
</dbReference>
<dbReference type="PANTHER" id="PTHR21666:SF288">
    <property type="entry name" value="CELL DIVISION PROTEIN YTFB"/>
    <property type="match status" value="1"/>
</dbReference>
<dbReference type="AlphaFoldDB" id="A0A1I6KXT2"/>
<organism evidence="10 11">
    <name type="scientific">Sphingomonas jatrophae</name>
    <dbReference type="NCBI Taxonomy" id="1166337"/>
    <lineage>
        <taxon>Bacteria</taxon>
        <taxon>Pseudomonadati</taxon>
        <taxon>Pseudomonadota</taxon>
        <taxon>Alphaproteobacteria</taxon>
        <taxon>Sphingomonadales</taxon>
        <taxon>Sphingomonadaceae</taxon>
        <taxon>Sphingomonas</taxon>
    </lineage>
</organism>
<evidence type="ECO:0000256" key="4">
    <source>
        <dbReference type="ARBA" id="ARBA00022801"/>
    </source>
</evidence>
<evidence type="ECO:0000259" key="9">
    <source>
        <dbReference type="Pfam" id="PF01551"/>
    </source>
</evidence>
<dbReference type="GO" id="GO:0004222">
    <property type="term" value="F:metalloendopeptidase activity"/>
    <property type="evidence" value="ECO:0007669"/>
    <property type="project" value="TreeGrafter"/>
</dbReference>
<keyword evidence="11" id="KW-1185">Reference proteome</keyword>
<gene>
    <name evidence="10" type="ORF">SAMN05192580_1912</name>
</gene>
<evidence type="ECO:0000256" key="1">
    <source>
        <dbReference type="ARBA" id="ARBA00001947"/>
    </source>
</evidence>
<dbReference type="InterPro" id="IPR011055">
    <property type="entry name" value="Dup_hybrid_motif"/>
</dbReference>
<feature type="signal peptide" evidence="8">
    <location>
        <begin position="1"/>
        <end position="17"/>
    </location>
</feature>
<evidence type="ECO:0000313" key="10">
    <source>
        <dbReference type="EMBL" id="SFR96053.1"/>
    </source>
</evidence>
<dbReference type="InterPro" id="IPR016047">
    <property type="entry name" value="M23ase_b-sheet_dom"/>
</dbReference>
<dbReference type="GO" id="GO:0006508">
    <property type="term" value="P:proteolysis"/>
    <property type="evidence" value="ECO:0007669"/>
    <property type="project" value="UniProtKB-KW"/>
</dbReference>
<dbReference type="GO" id="GO:0046872">
    <property type="term" value="F:metal ion binding"/>
    <property type="evidence" value="ECO:0007669"/>
    <property type="project" value="UniProtKB-KW"/>
</dbReference>
<dbReference type="PANTHER" id="PTHR21666">
    <property type="entry name" value="PEPTIDASE-RELATED"/>
    <property type="match status" value="1"/>
</dbReference>
<keyword evidence="4 10" id="KW-0378">Hydrolase</keyword>
<dbReference type="Proteomes" id="UP000198824">
    <property type="component" value="Unassembled WGS sequence"/>
</dbReference>
<evidence type="ECO:0000256" key="2">
    <source>
        <dbReference type="ARBA" id="ARBA00022670"/>
    </source>
</evidence>
<keyword evidence="6" id="KW-0482">Metalloprotease</keyword>
<keyword evidence="8" id="KW-0732">Signal</keyword>
<feature type="chain" id="PRO_5011785611" evidence="8">
    <location>
        <begin position="18"/>
        <end position="386"/>
    </location>
</feature>
<keyword evidence="5" id="KW-0862">Zinc</keyword>
<keyword evidence="2" id="KW-0645">Protease</keyword>
<evidence type="ECO:0000256" key="8">
    <source>
        <dbReference type="SAM" id="SignalP"/>
    </source>
</evidence>
<evidence type="ECO:0000256" key="7">
    <source>
        <dbReference type="SAM" id="Coils"/>
    </source>
</evidence>
<dbReference type="EMBL" id="FOZG01000002">
    <property type="protein sequence ID" value="SFR96053.1"/>
    <property type="molecule type" value="Genomic_DNA"/>
</dbReference>
<evidence type="ECO:0000256" key="3">
    <source>
        <dbReference type="ARBA" id="ARBA00022723"/>
    </source>
</evidence>
<keyword evidence="3" id="KW-0479">Metal-binding</keyword>